<dbReference type="SUPFAM" id="SSF88874">
    <property type="entry name" value="Receptor-binding domain of short tail fibre protein gp12"/>
    <property type="match status" value="1"/>
</dbReference>
<dbReference type="AlphaFoldDB" id="A0A2W4QXT5"/>
<proteinExistence type="predicted"/>
<name>A0A2W4QXT5_9GAMM</name>
<dbReference type="EMBL" id="QJPH01000475">
    <property type="protein sequence ID" value="PZN72748.1"/>
    <property type="molecule type" value="Genomic_DNA"/>
</dbReference>
<dbReference type="Proteomes" id="UP000249396">
    <property type="component" value="Unassembled WGS sequence"/>
</dbReference>
<evidence type="ECO:0000256" key="1">
    <source>
        <dbReference type="SAM" id="MobiDB-lite"/>
    </source>
</evidence>
<organism evidence="2 3">
    <name type="scientific">Candidatus Methylumidiphilus alinenensis</name>
    <dbReference type="NCBI Taxonomy" id="2202197"/>
    <lineage>
        <taxon>Bacteria</taxon>
        <taxon>Pseudomonadati</taxon>
        <taxon>Pseudomonadota</taxon>
        <taxon>Gammaproteobacteria</taxon>
        <taxon>Methylococcales</taxon>
        <taxon>Candidatus Methylumidiphilus</taxon>
    </lineage>
</organism>
<evidence type="ECO:0000313" key="2">
    <source>
        <dbReference type="EMBL" id="PZN72748.1"/>
    </source>
</evidence>
<feature type="compositionally biased region" description="Basic and acidic residues" evidence="1">
    <location>
        <begin position="1"/>
        <end position="15"/>
    </location>
</feature>
<protein>
    <submittedName>
        <fullName evidence="2">Uncharacterized protein</fullName>
    </submittedName>
</protein>
<feature type="compositionally biased region" description="Polar residues" evidence="1">
    <location>
        <begin position="187"/>
        <end position="199"/>
    </location>
</feature>
<feature type="region of interest" description="Disordered" evidence="1">
    <location>
        <begin position="187"/>
        <end position="206"/>
    </location>
</feature>
<sequence>MADRPDAYVRKEPGDPIRSGDWNELQIRAREELLNHRHTGKNQGVPIARAGIEPNAIDGSRIDPTAEVTVNTLTTGGDATVSGDLRVKGKLLPDNAEDFMVPKGGIILWSGNAPPPGWALCDGSNGTPDLRGRFVLGAGSGSGLTRRNKGEIGGVERHGLKIDEMPSHNHAVYDPGHYHNWSASRQMAGTDDNNNSTEFSRGDRGPIHGVSINTDSRGAGISIQAAGGGAAHENMPPFYVLAYIMKL</sequence>
<evidence type="ECO:0000313" key="3">
    <source>
        <dbReference type="Proteomes" id="UP000249396"/>
    </source>
</evidence>
<feature type="region of interest" description="Disordered" evidence="1">
    <location>
        <begin position="1"/>
        <end position="21"/>
    </location>
</feature>
<comment type="caution">
    <text evidence="2">The sequence shown here is derived from an EMBL/GenBank/DDBJ whole genome shotgun (WGS) entry which is preliminary data.</text>
</comment>
<accession>A0A2W4QXT5</accession>
<reference evidence="2 3" key="1">
    <citation type="journal article" date="2018" name="Aquat. Microb. Ecol.">
        <title>Gammaproteobacterial methanotrophs dominate.</title>
        <authorList>
            <person name="Rissanen A.J."/>
            <person name="Saarenheimo J."/>
            <person name="Tiirola M."/>
            <person name="Peura S."/>
            <person name="Aalto S.L."/>
            <person name="Karvinen A."/>
            <person name="Nykanen H."/>
        </authorList>
    </citation>
    <scope>NUCLEOTIDE SEQUENCE [LARGE SCALE GENOMIC DNA]</scope>
    <source>
        <strain evidence="2">AMbin10</strain>
    </source>
</reference>
<dbReference type="CDD" id="cd22641">
    <property type="entry name" value="C24-like"/>
    <property type="match status" value="1"/>
</dbReference>
<gene>
    <name evidence="2" type="ORF">DM484_24030</name>
</gene>